<evidence type="ECO:0000313" key="2">
    <source>
        <dbReference type="EMBL" id="CAH1441041.1"/>
    </source>
</evidence>
<keyword evidence="3" id="KW-1185">Reference proteome</keyword>
<protein>
    <submittedName>
        <fullName evidence="2">Uncharacterized protein</fullName>
    </submittedName>
</protein>
<dbReference type="Proteomes" id="UP001157418">
    <property type="component" value="Unassembled WGS sequence"/>
</dbReference>
<reference evidence="2 3" key="1">
    <citation type="submission" date="2022-01" db="EMBL/GenBank/DDBJ databases">
        <authorList>
            <person name="Xiong W."/>
            <person name="Schranz E."/>
        </authorList>
    </citation>
    <scope>NUCLEOTIDE SEQUENCE [LARGE SCALE GENOMIC DNA]</scope>
</reference>
<comment type="caution">
    <text evidence="2">The sequence shown here is derived from an EMBL/GenBank/DDBJ whole genome shotgun (WGS) entry which is preliminary data.</text>
</comment>
<feature type="region of interest" description="Disordered" evidence="1">
    <location>
        <begin position="107"/>
        <end position="127"/>
    </location>
</feature>
<feature type="region of interest" description="Disordered" evidence="1">
    <location>
        <begin position="1"/>
        <end position="49"/>
    </location>
</feature>
<evidence type="ECO:0000256" key="1">
    <source>
        <dbReference type="SAM" id="MobiDB-lite"/>
    </source>
</evidence>
<proteinExistence type="predicted"/>
<evidence type="ECO:0000313" key="3">
    <source>
        <dbReference type="Proteomes" id="UP001157418"/>
    </source>
</evidence>
<dbReference type="AlphaFoldDB" id="A0AAU9NSX3"/>
<feature type="compositionally biased region" description="Acidic residues" evidence="1">
    <location>
        <begin position="10"/>
        <end position="31"/>
    </location>
</feature>
<dbReference type="EMBL" id="CAKMRJ010005412">
    <property type="protein sequence ID" value="CAH1441041.1"/>
    <property type="molecule type" value="Genomic_DNA"/>
</dbReference>
<name>A0AAU9NSX3_9ASTR</name>
<accession>A0AAU9NSX3</accession>
<organism evidence="2 3">
    <name type="scientific">Lactuca virosa</name>
    <dbReference type="NCBI Taxonomy" id="75947"/>
    <lineage>
        <taxon>Eukaryota</taxon>
        <taxon>Viridiplantae</taxon>
        <taxon>Streptophyta</taxon>
        <taxon>Embryophyta</taxon>
        <taxon>Tracheophyta</taxon>
        <taxon>Spermatophyta</taxon>
        <taxon>Magnoliopsida</taxon>
        <taxon>eudicotyledons</taxon>
        <taxon>Gunneridae</taxon>
        <taxon>Pentapetalae</taxon>
        <taxon>asterids</taxon>
        <taxon>campanulids</taxon>
        <taxon>Asterales</taxon>
        <taxon>Asteraceae</taxon>
        <taxon>Cichorioideae</taxon>
        <taxon>Cichorieae</taxon>
        <taxon>Lactucinae</taxon>
        <taxon>Lactuca</taxon>
    </lineage>
</organism>
<gene>
    <name evidence="2" type="ORF">LVIROSA_LOCUS27135</name>
</gene>
<sequence>MEDPSKGEEIEVEPEESDPDKDDETTVDSEPMEAAVVPPPRPSPSSPYRDILRRTRKTLQTARNTTFGYRGIQNPRRGLYEGMRRGLTDPDWITTFVEDKISGGRITTRYEDGQSSGVRPPPTDDRGSLALLFERTIKLEKQARVMSSEIKVPENNTTHIAWRA</sequence>